<keyword evidence="10" id="KW-0482">Metalloprotease</keyword>
<comment type="cofactor">
    <cofactor evidence="2">
        <name>Zn(2+)</name>
        <dbReference type="ChEBI" id="CHEBI:29105"/>
    </cofactor>
</comment>
<dbReference type="InterPro" id="IPR050344">
    <property type="entry name" value="Peptidase_M1_aminopeptidases"/>
</dbReference>
<evidence type="ECO:0000256" key="5">
    <source>
        <dbReference type="ARBA" id="ARBA00015611"/>
    </source>
</evidence>
<evidence type="ECO:0000256" key="7">
    <source>
        <dbReference type="ARBA" id="ARBA00022723"/>
    </source>
</evidence>
<dbReference type="SUPFAM" id="SSF55486">
    <property type="entry name" value="Metalloproteases ('zincins'), catalytic domain"/>
    <property type="match status" value="1"/>
</dbReference>
<name>A0A543HTL3_9MICO</name>
<organism evidence="16 17">
    <name type="scientific">Humibacillus xanthopallidus</name>
    <dbReference type="NCBI Taxonomy" id="412689"/>
    <lineage>
        <taxon>Bacteria</taxon>
        <taxon>Bacillati</taxon>
        <taxon>Actinomycetota</taxon>
        <taxon>Actinomycetes</taxon>
        <taxon>Micrococcales</taxon>
        <taxon>Intrasporangiaceae</taxon>
        <taxon>Humibacillus</taxon>
    </lineage>
</organism>
<dbReference type="PRINTS" id="PR00756">
    <property type="entry name" value="ALADIPTASE"/>
</dbReference>
<keyword evidence="6" id="KW-0645">Protease</keyword>
<dbReference type="SUPFAM" id="SSF63737">
    <property type="entry name" value="Leukotriene A4 hydrolase N-terminal domain"/>
    <property type="match status" value="1"/>
</dbReference>
<evidence type="ECO:0000313" key="16">
    <source>
        <dbReference type="EMBL" id="TQM61703.1"/>
    </source>
</evidence>
<keyword evidence="7" id="KW-0479">Metal-binding</keyword>
<evidence type="ECO:0000259" key="15">
    <source>
        <dbReference type="Pfam" id="PF17900"/>
    </source>
</evidence>
<evidence type="ECO:0000256" key="3">
    <source>
        <dbReference type="ARBA" id="ARBA00010136"/>
    </source>
</evidence>
<dbReference type="InterPro" id="IPR027268">
    <property type="entry name" value="Peptidase_M4/M1_CTD_sf"/>
</dbReference>
<dbReference type="EC" id="3.4.11.2" evidence="4"/>
<dbReference type="InterPro" id="IPR001930">
    <property type="entry name" value="Peptidase_M1"/>
</dbReference>
<evidence type="ECO:0000256" key="11">
    <source>
        <dbReference type="ARBA" id="ARBA00029811"/>
    </source>
</evidence>
<evidence type="ECO:0000256" key="6">
    <source>
        <dbReference type="ARBA" id="ARBA00022670"/>
    </source>
</evidence>
<dbReference type="GO" id="GO:0006508">
    <property type="term" value="P:proteolysis"/>
    <property type="evidence" value="ECO:0007669"/>
    <property type="project" value="UniProtKB-KW"/>
</dbReference>
<dbReference type="InterPro" id="IPR042097">
    <property type="entry name" value="Aminopeptidase_N-like_N_sf"/>
</dbReference>
<evidence type="ECO:0000313" key="17">
    <source>
        <dbReference type="Proteomes" id="UP000316747"/>
    </source>
</evidence>
<dbReference type="Pfam" id="PF17900">
    <property type="entry name" value="Peptidase_M1_N"/>
    <property type="match status" value="1"/>
</dbReference>
<dbReference type="InterPro" id="IPR045357">
    <property type="entry name" value="Aminopeptidase_N-like_N"/>
</dbReference>
<gene>
    <name evidence="16" type="ORF">FBY41_1714</name>
</gene>
<keyword evidence="17" id="KW-1185">Reference proteome</keyword>
<reference evidence="16 17" key="1">
    <citation type="submission" date="2019-06" db="EMBL/GenBank/DDBJ databases">
        <title>Genome sequencing of plant associated microbes to promote plant fitness in Sorghum bicolor and Oryza sativa.</title>
        <authorList>
            <person name="Coleman-Derr D."/>
        </authorList>
    </citation>
    <scope>NUCLEOTIDE SEQUENCE [LARGE SCALE GENOMIC DNA]</scope>
    <source>
        <strain evidence="16 17">KV-663</strain>
    </source>
</reference>
<comment type="similarity">
    <text evidence="3">Belongs to the peptidase M1 family.</text>
</comment>
<evidence type="ECO:0000256" key="2">
    <source>
        <dbReference type="ARBA" id="ARBA00001947"/>
    </source>
</evidence>
<evidence type="ECO:0000256" key="4">
    <source>
        <dbReference type="ARBA" id="ARBA00012564"/>
    </source>
</evidence>
<evidence type="ECO:0000256" key="8">
    <source>
        <dbReference type="ARBA" id="ARBA00022801"/>
    </source>
</evidence>
<keyword evidence="13" id="KW-0732">Signal</keyword>
<comment type="caution">
    <text evidence="16">The sequence shown here is derived from an EMBL/GenBank/DDBJ whole genome shotgun (WGS) entry which is preliminary data.</text>
</comment>
<keyword evidence="8" id="KW-0378">Hydrolase</keyword>
<dbReference type="Gene3D" id="1.10.390.10">
    <property type="entry name" value="Neutral Protease Domain 2"/>
    <property type="match status" value="1"/>
</dbReference>
<dbReference type="PANTHER" id="PTHR11533:SF297">
    <property type="entry name" value="AMINOPEPTIDASE N"/>
    <property type="match status" value="1"/>
</dbReference>
<dbReference type="Gene3D" id="2.60.40.1730">
    <property type="entry name" value="tricorn interacting facor f3 domain"/>
    <property type="match status" value="1"/>
</dbReference>
<comment type="catalytic activity">
    <reaction evidence="1">
        <text>Release of an N-terminal amino acid, Xaa-|-Yaa- from a peptide, amide or arylamide. Xaa is preferably Ala, but may be most amino acids including Pro (slow action). When a terminal hydrophobic residue is followed by a prolyl residue, the two may be released as an intact Xaa-Pro dipeptide.</text>
        <dbReference type="EC" id="3.4.11.2"/>
    </reaction>
</comment>
<dbReference type="GO" id="GO:0016285">
    <property type="term" value="F:alanyl aminopeptidase activity"/>
    <property type="evidence" value="ECO:0007669"/>
    <property type="project" value="UniProtKB-EC"/>
</dbReference>
<keyword evidence="9" id="KW-0862">Zinc</keyword>
<evidence type="ECO:0000256" key="10">
    <source>
        <dbReference type="ARBA" id="ARBA00023049"/>
    </source>
</evidence>
<dbReference type="AlphaFoldDB" id="A0A543HTL3"/>
<dbReference type="CDD" id="cd09603">
    <property type="entry name" value="M1_APN_like"/>
    <property type="match status" value="1"/>
</dbReference>
<dbReference type="EMBL" id="VFPM01000002">
    <property type="protein sequence ID" value="TQM61703.1"/>
    <property type="molecule type" value="Genomic_DNA"/>
</dbReference>
<feature type="domain" description="Peptidase M1 membrane alanine aminopeptidase" evidence="14">
    <location>
        <begin position="307"/>
        <end position="450"/>
    </location>
</feature>
<evidence type="ECO:0000256" key="12">
    <source>
        <dbReference type="ARBA" id="ARBA00031533"/>
    </source>
</evidence>
<evidence type="ECO:0000256" key="13">
    <source>
        <dbReference type="SAM" id="SignalP"/>
    </source>
</evidence>
<evidence type="ECO:0000256" key="9">
    <source>
        <dbReference type="ARBA" id="ARBA00022833"/>
    </source>
</evidence>
<proteinExistence type="inferred from homology"/>
<dbReference type="RefSeq" id="WP_221629246.1">
    <property type="nucleotide sequence ID" value="NZ_VFPM01000002.1"/>
</dbReference>
<feature type="signal peptide" evidence="13">
    <location>
        <begin position="1"/>
        <end position="24"/>
    </location>
</feature>
<evidence type="ECO:0000259" key="14">
    <source>
        <dbReference type="Pfam" id="PF01433"/>
    </source>
</evidence>
<protein>
    <recommendedName>
        <fullName evidence="5">Aminopeptidase N</fullName>
        <ecNumber evidence="4">3.4.11.2</ecNumber>
    </recommendedName>
    <alternativeName>
        <fullName evidence="11">Alanine aminopeptidase</fullName>
    </alternativeName>
    <alternativeName>
        <fullName evidence="12">Lysyl aminopeptidase</fullName>
    </alternativeName>
</protein>
<sequence>MSTRWKRALVATSALVLVSAGTAAAVGFSPGSPGAGDPYFPNAGNGGYDVSHYSLTLGYEPTSRQLTGTAVISATATQDLSRFDLDLRGFTISALQVNGTPAAFERVGTEELVITPSTGLRAGGAFSVTVTYSGIPQSVTDPDGSIEGWVPTADGAFVVGEPQGSPSWFPVNDTPRDKATFDFAVSVPEGLTVMANGVLVSNRSAGGRTTWVWRESDPMAPYLATATLGRFDLTVGQVGSIPSYVAIDPTLPAGNVFRKLPQIVQFYESIYGPYPFNAVGSVADNAPEVGYSLETQTKPVYDRMPDEPTVAHELSHMWLGDSVTLSQWPDIWLHEGFATWSEWMWSEHNGQKSAQSTFDTLYNTPASRTSFWTPPPGAPGDPAHLFDGTIYERGAMTVQALRQKVGDDTFFRIMRTWVQDNRYGNVSTPQFIALAETISGQDLGHFFDVWLYQREKPTSW</sequence>
<dbReference type="PANTHER" id="PTHR11533">
    <property type="entry name" value="PROTEASE M1 ZINC METALLOPROTEASE"/>
    <property type="match status" value="1"/>
</dbReference>
<feature type="chain" id="PRO_5039232185" description="Aminopeptidase N" evidence="13">
    <location>
        <begin position="25"/>
        <end position="460"/>
    </location>
</feature>
<accession>A0A543HTL3</accession>
<dbReference type="Pfam" id="PF01433">
    <property type="entry name" value="Peptidase_M1"/>
    <property type="match status" value="1"/>
</dbReference>
<feature type="domain" description="Aminopeptidase N-like N-terminal" evidence="15">
    <location>
        <begin position="51"/>
        <end position="223"/>
    </location>
</feature>
<evidence type="ECO:0000256" key="1">
    <source>
        <dbReference type="ARBA" id="ARBA00000098"/>
    </source>
</evidence>
<dbReference type="Proteomes" id="UP000316747">
    <property type="component" value="Unassembled WGS sequence"/>
</dbReference>
<dbReference type="GO" id="GO:0008270">
    <property type="term" value="F:zinc ion binding"/>
    <property type="evidence" value="ECO:0007669"/>
    <property type="project" value="InterPro"/>
</dbReference>
<dbReference type="GO" id="GO:0008237">
    <property type="term" value="F:metallopeptidase activity"/>
    <property type="evidence" value="ECO:0007669"/>
    <property type="project" value="UniProtKB-KW"/>
</dbReference>
<dbReference type="InterPro" id="IPR014782">
    <property type="entry name" value="Peptidase_M1_dom"/>
</dbReference>